<dbReference type="OrthoDB" id="9815847at2"/>
<feature type="coiled-coil region" evidence="2">
    <location>
        <begin position="144"/>
        <end position="171"/>
    </location>
</feature>
<keyword evidence="4" id="KW-1133">Transmembrane helix</keyword>
<dbReference type="NCBIfam" id="TIGR03142">
    <property type="entry name" value="cytochro_ccmI"/>
    <property type="match status" value="1"/>
</dbReference>
<sequence length="310" mass="33082">MIDGLPFTLFAGLITLTVMGAIALPLLRPSRPQHGEGREIALYEDQLAELDRDRLRGVMTDSEAKAARTEIERRLLVAYRRQATIPAGRISRTARLTAIGGIAAIPLCAWGLFGWITAPTGPGVADWATLSADAMAIGLTPPTNDDLSAQIAELEERVASASEDLESHVALARAYVRFGDDDAAIPHYAIVNRLTEAGDPSLLGEMAASMIRQGDGFVGPRERQLLERALDLAPRDPRAVYYLALGDAQSGALDKALTRLKPLVATAPVDAPWLPRVDTLVRAIEADLAADDPTTPPAGRNAPTTGPSDQ</sequence>
<evidence type="ECO:0000313" key="5">
    <source>
        <dbReference type="EMBL" id="ADM09121.1"/>
    </source>
</evidence>
<dbReference type="EMBL" id="CP002156">
    <property type="protein sequence ID" value="ADM09121.1"/>
    <property type="molecule type" value="Genomic_DNA"/>
</dbReference>
<protein>
    <submittedName>
        <fullName evidence="5">Cytochrome c-type biogenesis transmembrane protein</fullName>
    </submittedName>
</protein>
<dbReference type="Proteomes" id="UP000001302">
    <property type="component" value="Chromosome"/>
</dbReference>
<feature type="transmembrane region" description="Helical" evidence="4">
    <location>
        <begin position="96"/>
        <end position="116"/>
    </location>
</feature>
<evidence type="ECO:0000313" key="6">
    <source>
        <dbReference type="Proteomes" id="UP000001302"/>
    </source>
</evidence>
<dbReference type="InterPro" id="IPR017560">
    <property type="entry name" value="Cyt_c_biogenesis_CcmI"/>
</dbReference>
<feature type="transmembrane region" description="Helical" evidence="4">
    <location>
        <begin position="6"/>
        <end position="27"/>
    </location>
</feature>
<dbReference type="HOGENOM" id="CLU_036074_2_0_5"/>
<dbReference type="KEGG" id="pbr:PB2503_05232"/>
<keyword evidence="1" id="KW-0201">Cytochrome c-type biogenesis</keyword>
<reference evidence="6" key="1">
    <citation type="submission" date="2010-08" db="EMBL/GenBank/DDBJ databases">
        <title>Genome sequence of Parvularcula bermudensis HTCC2503.</title>
        <authorList>
            <person name="Kang D.-M."/>
            <person name="Oh H.-M."/>
            <person name="Cho J.-C."/>
        </authorList>
    </citation>
    <scope>NUCLEOTIDE SEQUENCE [LARGE SCALE GENOMIC DNA]</scope>
    <source>
        <strain evidence="6">ATCC BAA-594 / HTCC2503 / KCTC 12087</strain>
    </source>
</reference>
<evidence type="ECO:0000256" key="3">
    <source>
        <dbReference type="SAM" id="MobiDB-lite"/>
    </source>
</evidence>
<dbReference type="Gene3D" id="1.25.40.10">
    <property type="entry name" value="Tetratricopeptide repeat domain"/>
    <property type="match status" value="1"/>
</dbReference>
<dbReference type="AlphaFoldDB" id="E0TFV6"/>
<proteinExistence type="predicted"/>
<reference evidence="5 6" key="2">
    <citation type="journal article" date="2011" name="J. Bacteriol.">
        <title>Complete genome sequence of strain HTCC2503T of Parvularcula bermudensis, the type species of the order "Parvularculales" in the class Alphaproteobacteria.</title>
        <authorList>
            <person name="Oh H.M."/>
            <person name="Kang I."/>
            <person name="Vergin K.L."/>
            <person name="Kang D."/>
            <person name="Rhee K.H."/>
            <person name="Giovannoni S.J."/>
            <person name="Cho J.C."/>
        </authorList>
    </citation>
    <scope>NUCLEOTIDE SEQUENCE [LARGE SCALE GENOMIC DNA]</scope>
    <source>
        <strain evidence="6">ATCC BAA-594 / HTCC2503 / KCTC 12087</strain>
    </source>
</reference>
<name>E0TFV6_PARBH</name>
<dbReference type="SUPFAM" id="SSF48452">
    <property type="entry name" value="TPR-like"/>
    <property type="match status" value="1"/>
</dbReference>
<keyword evidence="6" id="KW-1185">Reference proteome</keyword>
<feature type="region of interest" description="Disordered" evidence="3">
    <location>
        <begin position="287"/>
        <end position="310"/>
    </location>
</feature>
<gene>
    <name evidence="5" type="ordered locus">PB2503_05232</name>
</gene>
<dbReference type="InterPro" id="IPR011990">
    <property type="entry name" value="TPR-like_helical_dom_sf"/>
</dbReference>
<evidence type="ECO:0000256" key="2">
    <source>
        <dbReference type="SAM" id="Coils"/>
    </source>
</evidence>
<accession>E0TFV6</accession>
<evidence type="ECO:0000256" key="1">
    <source>
        <dbReference type="ARBA" id="ARBA00022748"/>
    </source>
</evidence>
<dbReference type="RefSeq" id="WP_013300095.1">
    <property type="nucleotide sequence ID" value="NC_014414.1"/>
</dbReference>
<organism evidence="5 6">
    <name type="scientific">Parvularcula bermudensis (strain ATCC BAA-594 / HTCC2503 / KCTC 12087)</name>
    <dbReference type="NCBI Taxonomy" id="314260"/>
    <lineage>
        <taxon>Bacteria</taxon>
        <taxon>Pseudomonadati</taxon>
        <taxon>Pseudomonadota</taxon>
        <taxon>Alphaproteobacteria</taxon>
        <taxon>Parvularculales</taxon>
        <taxon>Parvularculaceae</taxon>
        <taxon>Parvularcula</taxon>
    </lineage>
</organism>
<keyword evidence="4" id="KW-0472">Membrane</keyword>
<keyword evidence="4 5" id="KW-0812">Transmembrane</keyword>
<keyword evidence="2" id="KW-0175">Coiled coil</keyword>
<dbReference type="GO" id="GO:0017004">
    <property type="term" value="P:cytochrome complex assembly"/>
    <property type="evidence" value="ECO:0007669"/>
    <property type="project" value="UniProtKB-KW"/>
</dbReference>
<evidence type="ECO:0000256" key="4">
    <source>
        <dbReference type="SAM" id="Phobius"/>
    </source>
</evidence>
<dbReference type="eggNOG" id="COG4235">
    <property type="taxonomic scope" value="Bacteria"/>
</dbReference>
<dbReference type="STRING" id="314260.PB2503_05232"/>